<dbReference type="Pfam" id="PF01261">
    <property type="entry name" value="AP_endonuc_2"/>
    <property type="match status" value="1"/>
</dbReference>
<proteinExistence type="predicted"/>
<dbReference type="Proteomes" id="UP000295573">
    <property type="component" value="Unassembled WGS sequence"/>
</dbReference>
<dbReference type="EMBL" id="SLWR01000001">
    <property type="protein sequence ID" value="TCO51050.1"/>
    <property type="molecule type" value="Genomic_DNA"/>
</dbReference>
<reference evidence="2 3" key="1">
    <citation type="journal article" date="2015" name="Stand. Genomic Sci.">
        <title>Genomic Encyclopedia of Bacterial and Archaeal Type Strains, Phase III: the genomes of soil and plant-associated and newly described type strains.</title>
        <authorList>
            <person name="Whitman W.B."/>
            <person name="Woyke T."/>
            <person name="Klenk H.P."/>
            <person name="Zhou Y."/>
            <person name="Lilburn T.G."/>
            <person name="Beck B.J."/>
            <person name="De Vos P."/>
            <person name="Vandamme P."/>
            <person name="Eisen J.A."/>
            <person name="Garrity G."/>
            <person name="Hugenholtz P."/>
            <person name="Kyrpides N.C."/>
        </authorList>
    </citation>
    <scope>NUCLEOTIDE SEQUENCE [LARGE SCALE GENOMIC DNA]</scope>
    <source>
        <strain evidence="2 3">VKM Ac-2541</strain>
    </source>
</reference>
<keyword evidence="2" id="KW-0413">Isomerase</keyword>
<dbReference type="PANTHER" id="PTHR12110:SF41">
    <property type="entry name" value="INOSOSE DEHYDRATASE"/>
    <property type="match status" value="1"/>
</dbReference>
<dbReference type="GO" id="GO:0016853">
    <property type="term" value="F:isomerase activity"/>
    <property type="evidence" value="ECO:0007669"/>
    <property type="project" value="UniProtKB-KW"/>
</dbReference>
<dbReference type="Gene3D" id="3.20.20.150">
    <property type="entry name" value="Divalent-metal-dependent TIM barrel enzymes"/>
    <property type="match status" value="1"/>
</dbReference>
<dbReference type="InterPro" id="IPR013022">
    <property type="entry name" value="Xyl_isomerase-like_TIM-brl"/>
</dbReference>
<dbReference type="InterPro" id="IPR036237">
    <property type="entry name" value="Xyl_isomerase-like_sf"/>
</dbReference>
<organism evidence="2 3">
    <name type="scientific">Kribbella antiqua</name>
    <dbReference type="NCBI Taxonomy" id="2512217"/>
    <lineage>
        <taxon>Bacteria</taxon>
        <taxon>Bacillati</taxon>
        <taxon>Actinomycetota</taxon>
        <taxon>Actinomycetes</taxon>
        <taxon>Propionibacteriales</taxon>
        <taxon>Kribbellaceae</taxon>
        <taxon>Kribbella</taxon>
    </lineage>
</organism>
<protein>
    <submittedName>
        <fullName evidence="2">Sugar phosphate isomerase/epimerase</fullName>
    </submittedName>
</protein>
<dbReference type="SUPFAM" id="SSF51658">
    <property type="entry name" value="Xylose isomerase-like"/>
    <property type="match status" value="1"/>
</dbReference>
<dbReference type="PANTHER" id="PTHR12110">
    <property type="entry name" value="HYDROXYPYRUVATE ISOMERASE"/>
    <property type="match status" value="1"/>
</dbReference>
<comment type="caution">
    <text evidence="2">The sequence shown here is derived from an EMBL/GenBank/DDBJ whole genome shotgun (WGS) entry which is preliminary data.</text>
</comment>
<evidence type="ECO:0000313" key="2">
    <source>
        <dbReference type="EMBL" id="TCO51050.1"/>
    </source>
</evidence>
<evidence type="ECO:0000313" key="3">
    <source>
        <dbReference type="Proteomes" id="UP000295573"/>
    </source>
</evidence>
<name>A0A4V2S571_9ACTN</name>
<keyword evidence="3" id="KW-1185">Reference proteome</keyword>
<sequence length="260" mass="27963">MTYTWSVFTKPWSGLPGDELGRLVAGLGFTGAEIPVRDTAYVTPATAEAELPKFTEQLRAEGIEPISIASELSERVFAACAAAGVPLIRIMAGLGPDGYAASVRRTRVLLEESAVLASQYGVQVGVQPHHGRFVASTLGVLQLLEGLPEHFKLVWDAAHDALAGDDPAVTLELGLDRLGIVNLKNAKYLKTDGGWKTYFVQGEEGMSDWSAVFATLQRLGWTGPICLTGQYSDPAVPVEERLRKDLHTAVTSSRRTPSGE</sequence>
<dbReference type="OrthoDB" id="104997at2"/>
<dbReference type="InterPro" id="IPR050312">
    <property type="entry name" value="IolE/XylAMocC-like"/>
</dbReference>
<gene>
    <name evidence="2" type="ORF">EV646_10132</name>
</gene>
<feature type="domain" description="Xylose isomerase-like TIM barrel" evidence="1">
    <location>
        <begin position="23"/>
        <end position="243"/>
    </location>
</feature>
<evidence type="ECO:0000259" key="1">
    <source>
        <dbReference type="Pfam" id="PF01261"/>
    </source>
</evidence>
<dbReference type="AlphaFoldDB" id="A0A4V2S571"/>
<accession>A0A4V2S571</accession>
<dbReference type="RefSeq" id="WP_132142643.1">
    <property type="nucleotide sequence ID" value="NZ_SLWR01000001.1"/>
</dbReference>